<dbReference type="Gene3D" id="3.40.50.12370">
    <property type="match status" value="1"/>
</dbReference>
<reference evidence="4" key="1">
    <citation type="submission" date="2021-11" db="EMBL/GenBank/DDBJ databases">
        <title>Cultivation dependent microbiological survey of springs from the worlds oldest radium mine currently devoted to the extraction of radon-saturated water.</title>
        <authorList>
            <person name="Kapinusova G."/>
            <person name="Smrhova T."/>
            <person name="Strejcek M."/>
            <person name="Suman J."/>
            <person name="Jani K."/>
            <person name="Pajer P."/>
            <person name="Uhlik O."/>
        </authorList>
    </citation>
    <scope>NUCLEOTIDE SEQUENCE [LARGE SCALE GENOMIC DNA]</scope>
    <source>
        <strain evidence="4">J379</strain>
    </source>
</reference>
<dbReference type="PANTHER" id="PTHR46268">
    <property type="entry name" value="STRESS RESPONSE PROTEIN NHAX"/>
    <property type="match status" value="1"/>
</dbReference>
<evidence type="ECO:0000259" key="2">
    <source>
        <dbReference type="Pfam" id="PF00582"/>
    </source>
</evidence>
<dbReference type="InterPro" id="IPR006015">
    <property type="entry name" value="Universal_stress_UspA"/>
</dbReference>
<gene>
    <name evidence="3" type="ORF">LRS13_18600</name>
</gene>
<proteinExistence type="inferred from homology"/>
<dbReference type="Pfam" id="PF00582">
    <property type="entry name" value="Usp"/>
    <property type="match status" value="2"/>
</dbReference>
<dbReference type="PANTHER" id="PTHR46268:SF6">
    <property type="entry name" value="UNIVERSAL STRESS PROTEIN UP12"/>
    <property type="match status" value="1"/>
</dbReference>
<dbReference type="CDD" id="cd00293">
    <property type="entry name" value="USP-like"/>
    <property type="match status" value="1"/>
</dbReference>
<protein>
    <submittedName>
        <fullName evidence="3">Universal stress protein</fullName>
    </submittedName>
</protein>
<evidence type="ECO:0000313" key="4">
    <source>
        <dbReference type="Proteomes" id="UP001058860"/>
    </source>
</evidence>
<dbReference type="PRINTS" id="PR01438">
    <property type="entry name" value="UNVRSLSTRESS"/>
</dbReference>
<comment type="similarity">
    <text evidence="1">Belongs to the universal stress protein A family.</text>
</comment>
<evidence type="ECO:0000256" key="1">
    <source>
        <dbReference type="ARBA" id="ARBA00008791"/>
    </source>
</evidence>
<dbReference type="InterPro" id="IPR006016">
    <property type="entry name" value="UspA"/>
</dbReference>
<keyword evidence="4" id="KW-1185">Reference proteome</keyword>
<sequence>MNHRSEVEMLNTIIVGVDGRPGGDDALALARRLSQLDDAALVVTDATITASGQGLRTSDDDEAAARHGLARAQSHAGDAANISFAESAGPTAAAALEALAAERGADLIVVGASHRAPVGRVLGGSVLTELLRGSVPVAVAPRGFAKQPARPWSSVAVAVDDSDASDAAVRFAAALTKVVEEPPGEVDLVAVDPRPALEHFPDGTPVEAGEERRAQFDAVVARAAAQLPGDVRVRDTRAYGLPEQALADISTERDVLLCGAHGRGTLGRLLFGSVSEAVAAQTSCPLIVVPVAADRARS</sequence>
<organism evidence="3 4">
    <name type="scientific">Svornostia abyssi</name>
    <dbReference type="NCBI Taxonomy" id="2898438"/>
    <lineage>
        <taxon>Bacteria</taxon>
        <taxon>Bacillati</taxon>
        <taxon>Actinomycetota</taxon>
        <taxon>Thermoleophilia</taxon>
        <taxon>Solirubrobacterales</taxon>
        <taxon>Baekduiaceae</taxon>
        <taxon>Svornostia</taxon>
    </lineage>
</organism>
<name>A0ABY5PDC9_9ACTN</name>
<evidence type="ECO:0000313" key="3">
    <source>
        <dbReference type="EMBL" id="UUY02679.1"/>
    </source>
</evidence>
<feature type="domain" description="UspA" evidence="2">
    <location>
        <begin position="9"/>
        <end position="140"/>
    </location>
</feature>
<feature type="domain" description="UspA" evidence="2">
    <location>
        <begin position="155"/>
        <end position="290"/>
    </location>
</feature>
<dbReference type="Proteomes" id="UP001058860">
    <property type="component" value="Chromosome"/>
</dbReference>
<accession>A0ABY5PDC9</accession>
<dbReference type="RefSeq" id="WP_353863203.1">
    <property type="nucleotide sequence ID" value="NZ_CP088295.1"/>
</dbReference>
<dbReference type="EMBL" id="CP088295">
    <property type="protein sequence ID" value="UUY02679.1"/>
    <property type="molecule type" value="Genomic_DNA"/>
</dbReference>
<dbReference type="SUPFAM" id="SSF52402">
    <property type="entry name" value="Adenine nucleotide alpha hydrolases-like"/>
    <property type="match status" value="2"/>
</dbReference>